<reference evidence="1 2" key="3">
    <citation type="submission" date="2020-02" db="EMBL/GenBank/DDBJ databases">
        <title>Flavobacterium profundi sp. nov., isolated from a deep-sea seamount.</title>
        <authorList>
            <person name="Zhang D.-C."/>
        </authorList>
    </citation>
    <scope>NUCLEOTIDE SEQUENCE [LARGE SCALE GENOMIC DNA]</scope>
    <source>
        <strain evidence="1 2">EC11</strain>
    </source>
</reference>
<dbReference type="RefSeq" id="WP_140962111.1">
    <property type="nucleotide sequence ID" value="NZ_VEVQ02000005.1"/>
</dbReference>
<dbReference type="Gene3D" id="1.10.340.20">
    <property type="entry name" value="Apc36109-like domain"/>
    <property type="match status" value="1"/>
</dbReference>
<protein>
    <submittedName>
        <fullName evidence="1">Uncharacterized protein</fullName>
    </submittedName>
</protein>
<sequence>MEKIKNDINTGQQIFDNVPNIIQPDWAGLVLSRFDQFLEKVPDEIIELYEIIDDSERWRDAHKQFSKIRNLTLKNNNPQFEIYLLLAECIAKITYNSSGLPAPFDSDSGFYIPSLALKFSDTLSNKYLNEEVKATILIFNKNKEVNNKLAKDLIIHKKIDDILWNDWDPIGINGSSPRDEYSVYVAGLFKLKKENADRMKIGKRLLELETNSMGMNGNLDNCLIVADKILNVLKLEFKTLYN</sequence>
<reference evidence="1 2" key="2">
    <citation type="submission" date="2019-05" db="EMBL/GenBank/DDBJ databases">
        <authorList>
            <person name="Lianzixin W."/>
        </authorList>
    </citation>
    <scope>NUCLEOTIDE SEQUENCE [LARGE SCALE GENOMIC DNA]</scope>
    <source>
        <strain evidence="1 2">EC11</strain>
    </source>
</reference>
<comment type="caution">
    <text evidence="1">The sequence shown here is derived from an EMBL/GenBank/DDBJ whole genome shotgun (WGS) entry which is preliminary data.</text>
</comment>
<dbReference type="EMBL" id="VEVQ02000005">
    <property type="protein sequence ID" value="NHN25768.1"/>
    <property type="molecule type" value="Genomic_DNA"/>
</dbReference>
<reference evidence="2" key="1">
    <citation type="submission" date="2019-05" db="EMBL/GenBank/DDBJ databases">
        <title>Flavobacterium profundi sp. nov., isolated from a deep-sea seamount.</title>
        <authorList>
            <person name="Zhang D.-C."/>
        </authorList>
    </citation>
    <scope>NUCLEOTIDE SEQUENCE [LARGE SCALE GENOMIC DNA]</scope>
    <source>
        <strain evidence="2">EC11</strain>
    </source>
</reference>
<keyword evidence="2" id="KW-1185">Reference proteome</keyword>
<name>A0ABX0ITB9_9FLAO</name>
<evidence type="ECO:0000313" key="2">
    <source>
        <dbReference type="Proteomes" id="UP000817854"/>
    </source>
</evidence>
<evidence type="ECO:0000313" key="1">
    <source>
        <dbReference type="EMBL" id="NHN25768.1"/>
    </source>
</evidence>
<proteinExistence type="predicted"/>
<dbReference type="Proteomes" id="UP000817854">
    <property type="component" value="Unassembled WGS sequence"/>
</dbReference>
<dbReference type="InterPro" id="IPR023162">
    <property type="entry name" value="Apc36109-like_dom_sf"/>
</dbReference>
<organism evidence="1 2">
    <name type="scientific">Flavobacterium jejuense</name>
    <dbReference type="NCBI Taxonomy" id="1544455"/>
    <lineage>
        <taxon>Bacteria</taxon>
        <taxon>Pseudomonadati</taxon>
        <taxon>Bacteroidota</taxon>
        <taxon>Flavobacteriia</taxon>
        <taxon>Flavobacteriales</taxon>
        <taxon>Flavobacteriaceae</taxon>
        <taxon>Flavobacterium</taxon>
    </lineage>
</organism>
<gene>
    <name evidence="1" type="ORF">FIA58_008785</name>
</gene>
<accession>A0ABX0ITB9</accession>